<evidence type="ECO:0000256" key="3">
    <source>
        <dbReference type="ARBA" id="ARBA00014628"/>
    </source>
</evidence>
<gene>
    <name evidence="11" type="ORF">XM47_09295</name>
</gene>
<dbReference type="EMBL" id="LAZL01000011">
    <property type="protein sequence ID" value="KMT65533.1"/>
    <property type="molecule type" value="Genomic_DNA"/>
</dbReference>
<dbReference type="PANTHER" id="PTHR11002:SF76">
    <property type="entry name" value="CARBONIC ANHYDRASE"/>
    <property type="match status" value="1"/>
</dbReference>
<keyword evidence="6 10" id="KW-0456">Lyase</keyword>
<protein>
    <recommendedName>
        <fullName evidence="3 10">Carbonic anhydrase</fullName>
        <ecNumber evidence="2 10">4.2.1.1</ecNumber>
    </recommendedName>
    <alternativeName>
        <fullName evidence="7 10">Carbonate dehydratase</fullName>
    </alternativeName>
</protein>
<evidence type="ECO:0000256" key="6">
    <source>
        <dbReference type="ARBA" id="ARBA00023239"/>
    </source>
</evidence>
<feature type="binding site" evidence="9">
    <location>
        <position position="101"/>
    </location>
    <ligand>
        <name>Zn(2+)</name>
        <dbReference type="ChEBI" id="CHEBI:29105"/>
    </ligand>
</feature>
<comment type="catalytic activity">
    <reaction evidence="8 10">
        <text>hydrogencarbonate + H(+) = CO2 + H2O</text>
        <dbReference type="Rhea" id="RHEA:10748"/>
        <dbReference type="ChEBI" id="CHEBI:15377"/>
        <dbReference type="ChEBI" id="CHEBI:15378"/>
        <dbReference type="ChEBI" id="CHEBI:16526"/>
        <dbReference type="ChEBI" id="CHEBI:17544"/>
        <dbReference type="EC" id="4.2.1.1"/>
    </reaction>
</comment>
<feature type="binding site" evidence="9">
    <location>
        <position position="41"/>
    </location>
    <ligand>
        <name>Zn(2+)</name>
        <dbReference type="ChEBI" id="CHEBI:29105"/>
    </ligand>
</feature>
<dbReference type="Pfam" id="PF00484">
    <property type="entry name" value="Pro_CA"/>
    <property type="match status" value="1"/>
</dbReference>
<comment type="function">
    <text evidence="10">Reversible hydration of carbon dioxide.</text>
</comment>
<evidence type="ECO:0000256" key="10">
    <source>
        <dbReference type="RuleBase" id="RU003956"/>
    </source>
</evidence>
<dbReference type="InterPro" id="IPR001765">
    <property type="entry name" value="Carbonic_anhydrase"/>
</dbReference>
<evidence type="ECO:0000256" key="2">
    <source>
        <dbReference type="ARBA" id="ARBA00012925"/>
    </source>
</evidence>
<dbReference type="PROSITE" id="PS00705">
    <property type="entry name" value="PROK_CO2_ANHYDRASE_2"/>
    <property type="match status" value="1"/>
</dbReference>
<reference evidence="11 12" key="1">
    <citation type="submission" date="2015-04" db="EMBL/GenBank/DDBJ databases">
        <title>Draft Genome Sequence of the Novel Agar-Digesting Marine Bacterium Q1.</title>
        <authorList>
            <person name="Li Y."/>
            <person name="Li D."/>
            <person name="Chen G."/>
            <person name="Du Z."/>
        </authorList>
    </citation>
    <scope>NUCLEOTIDE SEQUENCE [LARGE SCALE GENOMIC DNA]</scope>
    <source>
        <strain evidence="11 12">Q1</strain>
    </source>
</reference>
<dbReference type="Proteomes" id="UP000037600">
    <property type="component" value="Unassembled WGS sequence"/>
</dbReference>
<evidence type="ECO:0000313" key="12">
    <source>
        <dbReference type="Proteomes" id="UP000037600"/>
    </source>
</evidence>
<sequence length="210" mass="22791">MEDIIRGVLSFQKHGFEKRKNLFKELATGQNPKALFITCSDSRIDPNLLTDSEPGELFICRNAGNIVPPHTSATGGTTASIEYAVSVLGVADIIICGHSDCGAMKGVINSESLNKVPHVKEWLGHCANAKEQVKSKHAGCLTESHIEELTQANVLSQLQHLRSHPSVAEKLANGEVHLHAWVYGIKNGQVNVYCEKSGSFIPFTSAYPNS</sequence>
<dbReference type="InterPro" id="IPR036874">
    <property type="entry name" value="Carbonic_anhydrase_sf"/>
</dbReference>
<evidence type="ECO:0000313" key="11">
    <source>
        <dbReference type="EMBL" id="KMT65533.1"/>
    </source>
</evidence>
<feature type="binding site" evidence="9">
    <location>
        <position position="98"/>
    </location>
    <ligand>
        <name>Zn(2+)</name>
        <dbReference type="ChEBI" id="CHEBI:29105"/>
    </ligand>
</feature>
<dbReference type="Gene3D" id="3.40.1050.10">
    <property type="entry name" value="Carbonic anhydrase"/>
    <property type="match status" value="1"/>
</dbReference>
<dbReference type="PATRIC" id="fig|1513271.3.peg.1891"/>
<evidence type="ECO:0000256" key="1">
    <source>
        <dbReference type="ARBA" id="ARBA00006217"/>
    </source>
</evidence>
<dbReference type="InterPro" id="IPR045066">
    <property type="entry name" value="Beta_CA_cladeB"/>
</dbReference>
<dbReference type="RefSeq" id="WP_048691873.1">
    <property type="nucleotide sequence ID" value="NZ_KQ130488.1"/>
</dbReference>
<comment type="cofactor">
    <cofactor evidence="9">
        <name>Zn(2+)</name>
        <dbReference type="ChEBI" id="CHEBI:29105"/>
    </cofactor>
    <text evidence="9">Binds 1 zinc ion per subunit.</text>
</comment>
<dbReference type="GO" id="GO:0004089">
    <property type="term" value="F:carbonate dehydratase activity"/>
    <property type="evidence" value="ECO:0007669"/>
    <property type="project" value="UniProtKB-UniRule"/>
</dbReference>
<dbReference type="FunFam" id="3.40.1050.10:FF:000003">
    <property type="entry name" value="Carbonic anhydrase"/>
    <property type="match status" value="1"/>
</dbReference>
<dbReference type="CDD" id="cd00884">
    <property type="entry name" value="beta_CA_cladeB"/>
    <property type="match status" value="1"/>
</dbReference>
<dbReference type="SUPFAM" id="SSF53056">
    <property type="entry name" value="beta-carbonic anhydrase, cab"/>
    <property type="match status" value="1"/>
</dbReference>
<dbReference type="PROSITE" id="PS00704">
    <property type="entry name" value="PROK_CO2_ANHYDRASE_1"/>
    <property type="match status" value="1"/>
</dbReference>
<dbReference type="SMART" id="SM00947">
    <property type="entry name" value="Pro_CA"/>
    <property type="match status" value="1"/>
</dbReference>
<dbReference type="AlphaFoldDB" id="A0A0J8GXT4"/>
<dbReference type="InterPro" id="IPR015892">
    <property type="entry name" value="Carbonic_anhydrase_CS"/>
</dbReference>
<keyword evidence="5 9" id="KW-0862">Zinc</keyword>
<dbReference type="OrthoDB" id="9797527at2"/>
<comment type="similarity">
    <text evidence="1 10">Belongs to the beta-class carbonic anhydrase family.</text>
</comment>
<comment type="caution">
    <text evidence="11">The sequence shown here is derived from an EMBL/GenBank/DDBJ whole genome shotgun (WGS) entry which is preliminary data.</text>
</comment>
<dbReference type="STRING" id="1513271.XM47_09295"/>
<evidence type="ECO:0000256" key="8">
    <source>
        <dbReference type="ARBA" id="ARBA00048348"/>
    </source>
</evidence>
<evidence type="ECO:0000256" key="9">
    <source>
        <dbReference type="PIRSR" id="PIRSR601765-1"/>
    </source>
</evidence>
<evidence type="ECO:0000256" key="5">
    <source>
        <dbReference type="ARBA" id="ARBA00022833"/>
    </source>
</evidence>
<keyword evidence="4 9" id="KW-0479">Metal-binding</keyword>
<dbReference type="GO" id="GO:0008270">
    <property type="term" value="F:zinc ion binding"/>
    <property type="evidence" value="ECO:0007669"/>
    <property type="project" value="UniProtKB-UniRule"/>
</dbReference>
<evidence type="ECO:0000256" key="4">
    <source>
        <dbReference type="ARBA" id="ARBA00022723"/>
    </source>
</evidence>
<dbReference type="PANTHER" id="PTHR11002">
    <property type="entry name" value="CARBONIC ANHYDRASE"/>
    <property type="match status" value="1"/>
</dbReference>
<dbReference type="GO" id="GO:0015976">
    <property type="term" value="P:carbon utilization"/>
    <property type="evidence" value="ECO:0007669"/>
    <property type="project" value="InterPro"/>
</dbReference>
<organism evidence="11 12">
    <name type="scientific">Catenovulum maritimum</name>
    <dbReference type="NCBI Taxonomy" id="1513271"/>
    <lineage>
        <taxon>Bacteria</taxon>
        <taxon>Pseudomonadati</taxon>
        <taxon>Pseudomonadota</taxon>
        <taxon>Gammaproteobacteria</taxon>
        <taxon>Alteromonadales</taxon>
        <taxon>Alteromonadaceae</taxon>
        <taxon>Catenovulum</taxon>
    </lineage>
</organism>
<keyword evidence="12" id="KW-1185">Reference proteome</keyword>
<name>A0A0J8GXT4_9ALTE</name>
<evidence type="ECO:0000256" key="7">
    <source>
        <dbReference type="ARBA" id="ARBA00031969"/>
    </source>
</evidence>
<dbReference type="EC" id="4.2.1.1" evidence="2 10"/>
<proteinExistence type="inferred from homology"/>
<feature type="binding site" evidence="9">
    <location>
        <position position="39"/>
    </location>
    <ligand>
        <name>Zn(2+)</name>
        <dbReference type="ChEBI" id="CHEBI:29105"/>
    </ligand>
</feature>
<accession>A0A0J8GXT4</accession>